<organism evidence="2 3">
    <name type="scientific">Clostridium perfringens</name>
    <dbReference type="NCBI Taxonomy" id="1502"/>
    <lineage>
        <taxon>Bacteria</taxon>
        <taxon>Bacillati</taxon>
        <taxon>Bacillota</taxon>
        <taxon>Clostridia</taxon>
        <taxon>Eubacteriales</taxon>
        <taxon>Clostridiaceae</taxon>
        <taxon>Clostridium</taxon>
    </lineage>
</organism>
<dbReference type="EMBL" id="CP013615">
    <property type="protein sequence ID" value="AMN31334.1"/>
    <property type="molecule type" value="Genomic_DNA"/>
</dbReference>
<evidence type="ECO:0000256" key="1">
    <source>
        <dbReference type="SAM" id="Phobius"/>
    </source>
</evidence>
<keyword evidence="1" id="KW-1133">Transmembrane helix</keyword>
<sequence>MFKLFEKIKNIFVKKPKSKYLVFKDDNVRNLDEVLEENSEDSKINLAFQESNENQNIKLGKKSFNIKYIKKVFCLVFFLIFIYFLYSITNIYIIKTREFLKENRFIPKKIEINSSQFNEDNNNKSTKESEMQIENSNASLNTDNAGNLNNMISISNMIKDLFILQRNQLSSYLDNNTTYVSLDSYLNTINNRFDLIDNELNNLKEKSKDNDNDITLINIIIERNDNAKLFNKEIKNNIKNKDYLLNNSNKYINEENSLTQKQEIELKEILNKNKINYTIEDDGYIKF</sequence>
<gene>
    <name evidence="2" type="ORF">JFP838_pA0418</name>
</gene>
<keyword evidence="2" id="KW-0614">Plasmid</keyword>
<dbReference type="Proteomes" id="UP000070260">
    <property type="component" value="Plasmid pJFP838A"/>
</dbReference>
<dbReference type="RefSeq" id="WP_061429911.1">
    <property type="nucleotide sequence ID" value="NZ_CP013615.1"/>
</dbReference>
<evidence type="ECO:0000313" key="3">
    <source>
        <dbReference type="Proteomes" id="UP000070260"/>
    </source>
</evidence>
<reference evidence="2 3" key="1">
    <citation type="journal article" date="2016" name="PLoS ONE">
        <title>Plasmid Characterization and Chromosome Analysis of Two netF+ Clostridium perfringens Isolates Associated with Foal and Canine Necrotizing Enteritis.</title>
        <authorList>
            <person name="Mehdizadeh Gohari I."/>
            <person name="Kropinski A.M."/>
            <person name="Weese S.J."/>
            <person name="Parreira V.R."/>
            <person name="Whitehead A.E."/>
            <person name="Boerlin P."/>
            <person name="Prescott J.F."/>
        </authorList>
    </citation>
    <scope>NUCLEOTIDE SEQUENCE [LARGE SCALE GENOMIC DNA]</scope>
    <source>
        <strain evidence="2 3">JP838</strain>
        <plasmid evidence="3">Plasmid pJFP838A</plasmid>
    </source>
</reference>
<feature type="transmembrane region" description="Helical" evidence="1">
    <location>
        <begin position="72"/>
        <end position="94"/>
    </location>
</feature>
<dbReference type="AlphaFoldDB" id="A0A140GS25"/>
<proteinExistence type="predicted"/>
<accession>A0A140GS25</accession>
<keyword evidence="1" id="KW-0812">Transmembrane</keyword>
<evidence type="ECO:0000313" key="2">
    <source>
        <dbReference type="EMBL" id="AMN31334.1"/>
    </source>
</evidence>
<name>A0A140GS25_CLOPF</name>
<geneLocation type="plasmid" evidence="2 3">
    <name>pJFP838A</name>
</geneLocation>
<protein>
    <submittedName>
        <fullName evidence="2">Uncharacterized protein</fullName>
    </submittedName>
</protein>
<dbReference type="PATRIC" id="fig|1502.177.peg.3629"/>
<keyword evidence="1" id="KW-0472">Membrane</keyword>